<keyword evidence="3" id="KW-1185">Reference proteome</keyword>
<name>A0ABX1JT35_9MICC</name>
<protein>
    <recommendedName>
        <fullName evidence="4">Transposase</fullName>
    </recommendedName>
</protein>
<evidence type="ECO:0000313" key="2">
    <source>
        <dbReference type="EMBL" id="NKX51891.1"/>
    </source>
</evidence>
<evidence type="ECO:0000313" key="3">
    <source>
        <dbReference type="Proteomes" id="UP000523795"/>
    </source>
</evidence>
<feature type="compositionally biased region" description="Basic and acidic residues" evidence="1">
    <location>
        <begin position="183"/>
        <end position="192"/>
    </location>
</feature>
<evidence type="ECO:0008006" key="4">
    <source>
        <dbReference type="Google" id="ProtNLM"/>
    </source>
</evidence>
<sequence length="192" mass="20015">MGLESAARELYGLLPGQFVAARTATARAAAQNGDKELARQVKALPKPPAAAWLVDMLAVHRRDEVDEVIRLGRAISEAQEQLDLEQLRQLGGQRRRLRAAVAEAGRGLAAELGQPVSAAALAEVEQTLHAAMADPDAAAAVVSGLLTGPLSSNGIDPVELEGKVAVPGAAGAPPAPGSRKRQVVHELARRRA</sequence>
<feature type="non-terminal residue" evidence="2">
    <location>
        <position position="192"/>
    </location>
</feature>
<comment type="caution">
    <text evidence="2">The sequence shown here is derived from an EMBL/GenBank/DDBJ whole genome shotgun (WGS) entry which is preliminary data.</text>
</comment>
<feature type="region of interest" description="Disordered" evidence="1">
    <location>
        <begin position="166"/>
        <end position="192"/>
    </location>
</feature>
<gene>
    <name evidence="2" type="ORF">HER39_15225</name>
</gene>
<reference evidence="2 3" key="1">
    <citation type="submission" date="2020-04" db="EMBL/GenBank/DDBJ databases">
        <authorList>
            <person name="Liu S."/>
        </authorList>
    </citation>
    <scope>NUCLEOTIDE SEQUENCE [LARGE SCALE GENOMIC DNA]</scope>
    <source>
        <strain evidence="2 3">CGMCC 1.15091</strain>
    </source>
</reference>
<dbReference type="EMBL" id="JAAZSR010000339">
    <property type="protein sequence ID" value="NKX51891.1"/>
    <property type="molecule type" value="Genomic_DNA"/>
</dbReference>
<proteinExistence type="predicted"/>
<organism evidence="2 3">
    <name type="scientific">Arthrobacter deserti</name>
    <dbReference type="NCBI Taxonomy" id="1742687"/>
    <lineage>
        <taxon>Bacteria</taxon>
        <taxon>Bacillati</taxon>
        <taxon>Actinomycetota</taxon>
        <taxon>Actinomycetes</taxon>
        <taxon>Micrococcales</taxon>
        <taxon>Micrococcaceae</taxon>
        <taxon>Arthrobacter</taxon>
    </lineage>
</organism>
<accession>A0ABX1JT35</accession>
<dbReference type="Proteomes" id="UP000523795">
    <property type="component" value="Unassembled WGS sequence"/>
</dbReference>
<evidence type="ECO:0000256" key="1">
    <source>
        <dbReference type="SAM" id="MobiDB-lite"/>
    </source>
</evidence>